<reference evidence="4 5" key="1">
    <citation type="journal article" date="2019" name="Int. J. Syst. Evol. Microbiol.">
        <title>The Global Catalogue of Microorganisms (GCM) 10K type strain sequencing project: providing services to taxonomists for standard genome sequencing and annotation.</title>
        <authorList>
            <consortium name="The Broad Institute Genomics Platform"/>
            <consortium name="The Broad Institute Genome Sequencing Center for Infectious Disease"/>
            <person name="Wu L."/>
            <person name="Ma J."/>
        </authorList>
    </citation>
    <scope>NUCLEOTIDE SEQUENCE [LARGE SCALE GENOMIC DNA]</scope>
    <source>
        <strain evidence="4 5">CGMCC 1.12543</strain>
    </source>
</reference>
<keyword evidence="2" id="KW-0472">Membrane</keyword>
<dbReference type="NCBIfam" id="TIGR03663">
    <property type="entry name" value="flippase activity-associated protein Agl23"/>
    <property type="match status" value="1"/>
</dbReference>
<dbReference type="Pfam" id="PF13231">
    <property type="entry name" value="PMT_2"/>
    <property type="match status" value="1"/>
</dbReference>
<feature type="transmembrane region" description="Helical" evidence="2">
    <location>
        <begin position="125"/>
        <end position="143"/>
    </location>
</feature>
<dbReference type="PIRSF" id="PIRSF030218">
    <property type="entry name" value="Mannosyltr_MA4085_prd"/>
    <property type="match status" value="1"/>
</dbReference>
<dbReference type="InterPro" id="IPR038731">
    <property type="entry name" value="RgtA/B/C-like"/>
</dbReference>
<feature type="transmembrane region" description="Helical" evidence="2">
    <location>
        <begin position="434"/>
        <end position="454"/>
    </location>
</feature>
<dbReference type="Proteomes" id="UP001596099">
    <property type="component" value="Unassembled WGS sequence"/>
</dbReference>
<feature type="transmembrane region" description="Helical" evidence="2">
    <location>
        <begin position="398"/>
        <end position="422"/>
    </location>
</feature>
<comment type="caution">
    <text evidence="4">The sequence shown here is derived from an EMBL/GenBank/DDBJ whole genome shotgun (WGS) entry which is preliminary data.</text>
</comment>
<evidence type="ECO:0000256" key="1">
    <source>
        <dbReference type="SAM" id="MobiDB-lite"/>
    </source>
</evidence>
<feature type="compositionally biased region" description="Low complexity" evidence="1">
    <location>
        <begin position="633"/>
        <end position="645"/>
    </location>
</feature>
<feature type="transmembrane region" description="Helical" evidence="2">
    <location>
        <begin position="171"/>
        <end position="187"/>
    </location>
</feature>
<keyword evidence="5" id="KW-1185">Reference proteome</keyword>
<name>A0ABD5RN46_9EURY</name>
<dbReference type="PANTHER" id="PTHR41710">
    <property type="entry name" value="GLYCOSYL TRANSFERASE, FAMILY 39"/>
    <property type="match status" value="1"/>
</dbReference>
<dbReference type="RefSeq" id="WP_247414807.1">
    <property type="nucleotide sequence ID" value="NZ_JALLGW010000001.1"/>
</dbReference>
<dbReference type="AlphaFoldDB" id="A0ABD5RN46"/>
<feature type="region of interest" description="Disordered" evidence="1">
    <location>
        <begin position="633"/>
        <end position="655"/>
    </location>
</feature>
<keyword evidence="2" id="KW-0812">Transmembrane</keyword>
<feature type="transmembrane region" description="Helical" evidence="2">
    <location>
        <begin position="149"/>
        <end position="166"/>
    </location>
</feature>
<feature type="transmembrane region" description="Helical" evidence="2">
    <location>
        <begin position="193"/>
        <end position="211"/>
    </location>
</feature>
<dbReference type="InterPro" id="IPR019962">
    <property type="entry name" value="CHP03663"/>
</dbReference>
<feature type="transmembrane region" description="Helical" evidence="2">
    <location>
        <begin position="252"/>
        <end position="276"/>
    </location>
</feature>
<dbReference type="InterPro" id="IPR016950">
    <property type="entry name" value="Manno-Trfase_MA4085_prd"/>
</dbReference>
<evidence type="ECO:0000259" key="3">
    <source>
        <dbReference type="Pfam" id="PF13231"/>
    </source>
</evidence>
<evidence type="ECO:0000313" key="4">
    <source>
        <dbReference type="EMBL" id="MFC5971928.1"/>
    </source>
</evidence>
<dbReference type="EMBL" id="JBHSQH010000001">
    <property type="protein sequence ID" value="MFC5971928.1"/>
    <property type="molecule type" value="Genomic_DNA"/>
</dbReference>
<feature type="domain" description="Glycosyltransferase RgtA/B/C/D-like" evidence="3">
    <location>
        <begin position="86"/>
        <end position="208"/>
    </location>
</feature>
<evidence type="ECO:0000313" key="5">
    <source>
        <dbReference type="Proteomes" id="UP001596099"/>
    </source>
</evidence>
<accession>A0ABD5RN46</accession>
<feature type="transmembrane region" description="Helical" evidence="2">
    <location>
        <begin position="20"/>
        <end position="43"/>
    </location>
</feature>
<dbReference type="PANTHER" id="PTHR41710:SF2">
    <property type="entry name" value="GLYCOSYL TRANSFERASE FAMILY 39_83 DOMAIN-CONTAINING PROTEIN"/>
    <property type="match status" value="1"/>
</dbReference>
<protein>
    <submittedName>
        <fullName evidence="4">Flippase activity-associated protein Agl23</fullName>
    </submittedName>
</protein>
<feature type="region of interest" description="Disordered" evidence="1">
    <location>
        <begin position="543"/>
        <end position="565"/>
    </location>
</feature>
<evidence type="ECO:0000256" key="2">
    <source>
        <dbReference type="SAM" id="Phobius"/>
    </source>
</evidence>
<sequence length="655" mass="71069">MATDTATTRENRYGAITDRLPANAALLAVGLIVVVGLVARLVWLGNRIAHQDEARVAYWTLRFAETGTFEYRAIIHGPFLPIVDGWLFTLLGPTDFSARLVVALVGATMPLAALLFRTRLRDSEIVALAALLAFNPLLLYYSRFMRSDVLVAAFMLVALGGFVRAYDTRRVRWLFVAVGTMALALTAKENALLYPVCWLAAGVLLLDAMLLRDRARGVRARETLARLGRGVAGISEDDDERIRHRFGGIDRWGGRALVVAVGLVLWFFVVIVFFYAPRGGGYGPPYSAGGLDLYSSLGSLVGGDPGPFVAVLDEATFGAWESFANQWGKSHDHPFLPYLEHYLKTMEAGALAVSALAVVGTLADRYRGGGPRPLVMLGVFWGVFSVLGYPIATDIKAPWAAVHAVVALAIPAAVGLALVARWGAEAFADDDREGVALAAIVCLLVVAQVGYATGTQVYVPEHESTNNQLVQYAQSSTGDMKTLLNGEVATITRENAGTDVLYFGKEFFMARESQANQPGNTGKWFDRLPMAWYIEQQQYAEGRGSPGVSVTSRHRANDVGRTDPSALPPVVITLANRSGNDGGNASDIEQYLDGYEKHTFERYGYSSEFVVFVREDWQQYADVESRVFDALDPSSGDGSLSASSGHPSLDDPVYG</sequence>
<feature type="transmembrane region" description="Helical" evidence="2">
    <location>
        <begin position="342"/>
        <end position="362"/>
    </location>
</feature>
<feature type="transmembrane region" description="Helical" evidence="2">
    <location>
        <begin position="374"/>
        <end position="392"/>
    </location>
</feature>
<feature type="transmembrane region" description="Helical" evidence="2">
    <location>
        <begin position="96"/>
        <end position="116"/>
    </location>
</feature>
<keyword evidence="2" id="KW-1133">Transmembrane helix</keyword>
<organism evidence="4 5">
    <name type="scientific">Halomarina salina</name>
    <dbReference type="NCBI Taxonomy" id="1872699"/>
    <lineage>
        <taxon>Archaea</taxon>
        <taxon>Methanobacteriati</taxon>
        <taxon>Methanobacteriota</taxon>
        <taxon>Stenosarchaea group</taxon>
        <taxon>Halobacteria</taxon>
        <taxon>Halobacteriales</taxon>
        <taxon>Natronomonadaceae</taxon>
        <taxon>Halomarina</taxon>
    </lineage>
</organism>
<gene>
    <name evidence="4" type="ORF">ACFPYI_11350</name>
</gene>
<proteinExistence type="predicted"/>